<dbReference type="InterPro" id="IPR015813">
    <property type="entry name" value="Pyrv/PenolPyrv_kinase-like_dom"/>
</dbReference>
<evidence type="ECO:0000256" key="10">
    <source>
        <dbReference type="ARBA" id="ARBA00022597"/>
    </source>
</evidence>
<feature type="binding site" evidence="19">
    <location>
        <position position="294"/>
    </location>
    <ligand>
        <name>phosphoenolpyruvate</name>
        <dbReference type="ChEBI" id="CHEBI:58702"/>
    </ligand>
</feature>
<evidence type="ECO:0000259" key="22">
    <source>
        <dbReference type="Pfam" id="PF02896"/>
    </source>
</evidence>
<dbReference type="Pfam" id="PF00391">
    <property type="entry name" value="PEP-utilizers"/>
    <property type="match status" value="1"/>
</dbReference>
<feature type="domain" description="Phosphotransferase system enzyme I N-terminal" evidence="23">
    <location>
        <begin position="6"/>
        <end position="127"/>
    </location>
</feature>
<evidence type="ECO:0000256" key="5">
    <source>
        <dbReference type="ARBA" id="ARBA00007837"/>
    </source>
</evidence>
<dbReference type="PANTHER" id="PTHR46244">
    <property type="entry name" value="PHOSPHOENOLPYRUVATE-PROTEIN PHOSPHOTRANSFERASE"/>
    <property type="match status" value="1"/>
</dbReference>
<keyword evidence="13 17" id="KW-0479">Metal-binding</keyword>
<keyword evidence="11 17" id="KW-0808">Transferase</keyword>
<evidence type="ECO:0000256" key="20">
    <source>
        <dbReference type="PIRSR" id="PIRSR000732-3"/>
    </source>
</evidence>
<evidence type="ECO:0000256" key="17">
    <source>
        <dbReference type="PIRNR" id="PIRNR000732"/>
    </source>
</evidence>
<reference evidence="24" key="1">
    <citation type="journal article" date="2021" name="PeerJ">
        <title>Extensive microbial diversity within the chicken gut microbiome revealed by metagenomics and culture.</title>
        <authorList>
            <person name="Gilroy R."/>
            <person name="Ravi A."/>
            <person name="Getino M."/>
            <person name="Pursley I."/>
            <person name="Horton D.L."/>
            <person name="Alikhan N.F."/>
            <person name="Baker D."/>
            <person name="Gharbi K."/>
            <person name="Hall N."/>
            <person name="Watson M."/>
            <person name="Adriaenssens E.M."/>
            <person name="Foster-Nyarko E."/>
            <person name="Jarju S."/>
            <person name="Secka A."/>
            <person name="Antonio M."/>
            <person name="Oren A."/>
            <person name="Chaudhuri R.R."/>
            <person name="La Ragione R."/>
            <person name="Hildebrand F."/>
            <person name="Pallen M.J."/>
        </authorList>
    </citation>
    <scope>NUCLEOTIDE SEQUENCE</scope>
    <source>
        <strain evidence="24">ChiHejej3B27-2180</strain>
    </source>
</reference>
<dbReference type="GO" id="GO:0046872">
    <property type="term" value="F:metal ion binding"/>
    <property type="evidence" value="ECO:0007669"/>
    <property type="project" value="UniProtKB-KW"/>
</dbReference>
<dbReference type="PANTHER" id="PTHR46244:SF3">
    <property type="entry name" value="PHOSPHOENOLPYRUVATE-PROTEIN PHOSPHOTRANSFERASE"/>
    <property type="match status" value="1"/>
</dbReference>
<evidence type="ECO:0000313" key="24">
    <source>
        <dbReference type="EMBL" id="HIW70345.1"/>
    </source>
</evidence>
<dbReference type="SUPFAM" id="SSF51621">
    <property type="entry name" value="Phosphoenolpyruvate/pyruvate domain"/>
    <property type="match status" value="1"/>
</dbReference>
<dbReference type="InterPro" id="IPR024692">
    <property type="entry name" value="PTS_EI"/>
</dbReference>
<feature type="binding site" evidence="20">
    <location>
        <position position="451"/>
    </location>
    <ligand>
        <name>Mg(2+)</name>
        <dbReference type="ChEBI" id="CHEBI:18420"/>
    </ligand>
</feature>
<evidence type="ECO:0000256" key="9">
    <source>
        <dbReference type="ARBA" id="ARBA00022490"/>
    </source>
</evidence>
<sequence>MVKSLNGLAASGGIAIGRAYLLSDTSLTVLNHYSDNVNHEVSRLHDSFTISGKKLAVLQKRARQTLDNRAASVIDSEAQMMGDPELLASIKQLIREQHVTAEWAISQQLKKEKERVNQSAPDYLKRRLTALNDVEKQLVNYLQGTSVERQIPDGAILVTKTATPVLMAAVGERLRGLATQTGGPTSHFALMTQSMQIPSVVGVNQLVKTVNTGDQLIVDGLHGKVLINPNQSVVDQYQQMAADFVREQQRFGQLAQRETVSLDGHHFTVAANLSLPSNATDALAAGAEGVGLLRTEYLFLGREDIPTEEEQFQAYKEVLTAMPDRRVTIRTLDVGGDKLIGGSTGEANPFLGVRGIRVSLRHQQLFITQLRALLRASVYGRLAIMFPMVATLDEFNLARQLLDQTKQTLKRSGVKVAENIEVGTMVEVPSAILMADQLAREADFFSIGSNDLVQYIFSADRGNEQVADLNQELHPAVLRAIKQAVDAAHVEGKSVSLCGGMAAKQLAIPLIMAMGMDELSVPSAQVASVRNEIGQLKIRQLQPLLHKALAAKNAAEVKRMVNDQLAKSLQL</sequence>
<evidence type="ECO:0000256" key="19">
    <source>
        <dbReference type="PIRSR" id="PIRSR000732-2"/>
    </source>
</evidence>
<comment type="caution">
    <text evidence="24">The sequence shown here is derived from an EMBL/GenBank/DDBJ whole genome shotgun (WGS) entry which is preliminary data.</text>
</comment>
<dbReference type="InterPro" id="IPR040442">
    <property type="entry name" value="Pyrv_kinase-like_dom_sf"/>
</dbReference>
<dbReference type="PROSITE" id="PS00742">
    <property type="entry name" value="PEP_ENZYMES_2"/>
    <property type="match status" value="1"/>
</dbReference>
<feature type="binding site" evidence="19">
    <location>
        <position position="461"/>
    </location>
    <ligand>
        <name>phosphoenolpyruvate</name>
        <dbReference type="ChEBI" id="CHEBI:58702"/>
    </ligand>
</feature>
<evidence type="ECO:0000256" key="14">
    <source>
        <dbReference type="ARBA" id="ARBA00022777"/>
    </source>
</evidence>
<keyword evidence="12 17" id="KW-0598">Phosphotransferase system</keyword>
<keyword evidence="15 17" id="KW-0460">Magnesium</keyword>
<evidence type="ECO:0000256" key="2">
    <source>
        <dbReference type="ARBA" id="ARBA00001946"/>
    </source>
</evidence>
<evidence type="ECO:0000256" key="6">
    <source>
        <dbReference type="ARBA" id="ARBA00012232"/>
    </source>
</evidence>
<dbReference type="NCBIfam" id="TIGR01417">
    <property type="entry name" value="PTS_I_fam"/>
    <property type="match status" value="1"/>
</dbReference>
<dbReference type="Gene3D" id="1.10.274.10">
    <property type="entry name" value="PtsI, HPr-binding domain"/>
    <property type="match status" value="1"/>
</dbReference>
<evidence type="ECO:0000256" key="4">
    <source>
        <dbReference type="ARBA" id="ARBA00004496"/>
    </source>
</evidence>
<dbReference type="GO" id="GO:0009401">
    <property type="term" value="P:phosphoenolpyruvate-dependent sugar phosphotransferase system"/>
    <property type="evidence" value="ECO:0007669"/>
    <property type="project" value="UniProtKB-KW"/>
</dbReference>
<evidence type="ECO:0000256" key="7">
    <source>
        <dbReference type="ARBA" id="ARBA00016544"/>
    </source>
</evidence>
<feature type="binding site" evidence="19">
    <location>
        <begin position="450"/>
        <end position="451"/>
    </location>
    <ligand>
        <name>phosphoenolpyruvate</name>
        <dbReference type="ChEBI" id="CHEBI:58702"/>
    </ligand>
</feature>
<dbReference type="EMBL" id="DXGK01000058">
    <property type="protein sequence ID" value="HIW70345.1"/>
    <property type="molecule type" value="Genomic_DNA"/>
</dbReference>
<dbReference type="InterPro" id="IPR000121">
    <property type="entry name" value="PEP_util_C"/>
</dbReference>
<dbReference type="GO" id="GO:0005737">
    <property type="term" value="C:cytoplasm"/>
    <property type="evidence" value="ECO:0007669"/>
    <property type="project" value="UniProtKB-SubCell"/>
</dbReference>
<dbReference type="InterPro" id="IPR023151">
    <property type="entry name" value="PEP_util_CS"/>
</dbReference>
<dbReference type="InterPro" id="IPR006318">
    <property type="entry name" value="PTS_EI-like"/>
</dbReference>
<evidence type="ECO:0000256" key="1">
    <source>
        <dbReference type="ARBA" id="ARBA00000683"/>
    </source>
</evidence>
<reference evidence="24" key="2">
    <citation type="submission" date="2021-04" db="EMBL/GenBank/DDBJ databases">
        <authorList>
            <person name="Gilroy R."/>
        </authorList>
    </citation>
    <scope>NUCLEOTIDE SEQUENCE</scope>
    <source>
        <strain evidence="24">ChiHejej3B27-2180</strain>
    </source>
</reference>
<dbReference type="SUPFAM" id="SSF52009">
    <property type="entry name" value="Phosphohistidine domain"/>
    <property type="match status" value="1"/>
</dbReference>
<keyword evidence="14 17" id="KW-0418">Kinase</keyword>
<comment type="function">
    <text evidence="3 17">General (non sugar-specific) component of the phosphoenolpyruvate-dependent sugar phosphotransferase system (sugar PTS). This major carbohydrate active-transport system catalyzes the phosphorylation of incoming sugar substrates concomitantly with their translocation across the cell membrane. Enzyme I transfers the phosphoryl group from phosphoenolpyruvate (PEP) to the phosphoryl carrier protein (HPr).</text>
</comment>
<evidence type="ECO:0000259" key="23">
    <source>
        <dbReference type="Pfam" id="PF05524"/>
    </source>
</evidence>
<name>A0A9D1QQH6_9LACO</name>
<dbReference type="InterPro" id="IPR036618">
    <property type="entry name" value="PtsI_HPr-bd_sf"/>
</dbReference>
<dbReference type="PRINTS" id="PR01736">
    <property type="entry name" value="PHPHTRNFRASE"/>
</dbReference>
<dbReference type="Gene3D" id="3.50.30.10">
    <property type="entry name" value="Phosphohistidine domain"/>
    <property type="match status" value="1"/>
</dbReference>
<feature type="active site" description="Proton donor" evidence="18">
    <location>
        <position position="498"/>
    </location>
</feature>
<dbReference type="InterPro" id="IPR008731">
    <property type="entry name" value="PTS_EIN"/>
</dbReference>
<feature type="active site" description="Tele-phosphohistidine intermediate" evidence="18">
    <location>
        <position position="187"/>
    </location>
</feature>
<evidence type="ECO:0000256" key="3">
    <source>
        <dbReference type="ARBA" id="ARBA00002728"/>
    </source>
</evidence>
<dbReference type="InterPro" id="IPR050499">
    <property type="entry name" value="PEP-utilizing_PTS_enzyme"/>
</dbReference>
<feature type="binding site" evidence="20">
    <location>
        <position position="427"/>
    </location>
    <ligand>
        <name>Mg(2+)</name>
        <dbReference type="ChEBI" id="CHEBI:18420"/>
    </ligand>
</feature>
<organism evidence="24 25">
    <name type="scientific">Candidatus Limosilactobacillus merdipullorum</name>
    <dbReference type="NCBI Taxonomy" id="2838653"/>
    <lineage>
        <taxon>Bacteria</taxon>
        <taxon>Bacillati</taxon>
        <taxon>Bacillota</taxon>
        <taxon>Bacilli</taxon>
        <taxon>Lactobacillales</taxon>
        <taxon>Lactobacillaceae</taxon>
        <taxon>Limosilactobacillus</taxon>
    </lineage>
</organism>
<dbReference type="AlphaFoldDB" id="A0A9D1QQH6"/>
<feature type="domain" description="PEP-utilising enzyme mobile" evidence="21">
    <location>
        <begin position="151"/>
        <end position="223"/>
    </location>
</feature>
<comment type="similarity">
    <text evidence="5 17">Belongs to the PEP-utilizing enzyme family.</text>
</comment>
<comment type="subcellular location">
    <subcellularLocation>
        <location evidence="4 17">Cytoplasm</location>
    </subcellularLocation>
</comment>
<dbReference type="GO" id="GO:0008965">
    <property type="term" value="F:phosphoenolpyruvate-protein phosphotransferase activity"/>
    <property type="evidence" value="ECO:0007669"/>
    <property type="project" value="UniProtKB-EC"/>
</dbReference>
<accession>A0A9D1QQH6</accession>
<proteinExistence type="inferred from homology"/>
<dbReference type="PIRSF" id="PIRSF000732">
    <property type="entry name" value="PTS_enzyme_I"/>
    <property type="match status" value="1"/>
</dbReference>
<evidence type="ECO:0000259" key="21">
    <source>
        <dbReference type="Pfam" id="PF00391"/>
    </source>
</evidence>
<dbReference type="Pfam" id="PF02896">
    <property type="entry name" value="PEP-utilizers_C"/>
    <property type="match status" value="1"/>
</dbReference>
<evidence type="ECO:0000256" key="11">
    <source>
        <dbReference type="ARBA" id="ARBA00022679"/>
    </source>
</evidence>
<dbReference type="GO" id="GO:0016301">
    <property type="term" value="F:kinase activity"/>
    <property type="evidence" value="ECO:0007669"/>
    <property type="project" value="UniProtKB-KW"/>
</dbReference>
<evidence type="ECO:0000256" key="13">
    <source>
        <dbReference type="ARBA" id="ARBA00022723"/>
    </source>
</evidence>
<evidence type="ECO:0000256" key="12">
    <source>
        <dbReference type="ARBA" id="ARBA00022683"/>
    </source>
</evidence>
<dbReference type="Gene3D" id="3.20.20.60">
    <property type="entry name" value="Phosphoenolpyruvate-binding domains"/>
    <property type="match status" value="1"/>
</dbReference>
<feature type="domain" description="PEP-utilising enzyme C-terminal" evidence="22">
    <location>
        <begin position="251"/>
        <end position="536"/>
    </location>
</feature>
<comment type="cofactor">
    <cofactor evidence="2 17 20">
        <name>Mg(2+)</name>
        <dbReference type="ChEBI" id="CHEBI:18420"/>
    </cofactor>
</comment>
<dbReference type="Pfam" id="PF05524">
    <property type="entry name" value="PEP-utilisers_N"/>
    <property type="match status" value="1"/>
</dbReference>
<keyword evidence="9 17" id="KW-0963">Cytoplasm</keyword>
<protein>
    <recommendedName>
        <fullName evidence="7 17">Phosphoenolpyruvate-protein phosphotransferase</fullName>
        <ecNumber evidence="6 17">2.7.3.9</ecNumber>
    </recommendedName>
    <alternativeName>
        <fullName evidence="16 17">Phosphotransferase system, enzyme I</fullName>
    </alternativeName>
</protein>
<gene>
    <name evidence="24" type="primary">ptsP</name>
    <name evidence="24" type="ORF">H9876_03055</name>
</gene>
<dbReference type="InterPro" id="IPR036637">
    <property type="entry name" value="Phosphohistidine_dom_sf"/>
</dbReference>
<keyword evidence="10 17" id="KW-0762">Sugar transport</keyword>
<evidence type="ECO:0000256" key="15">
    <source>
        <dbReference type="ARBA" id="ARBA00022842"/>
    </source>
</evidence>
<comment type="catalytic activity">
    <reaction evidence="1 17">
        <text>L-histidyl-[protein] + phosphoenolpyruvate = N(pros)-phospho-L-histidyl-[protein] + pyruvate</text>
        <dbReference type="Rhea" id="RHEA:23880"/>
        <dbReference type="Rhea" id="RHEA-COMP:9745"/>
        <dbReference type="Rhea" id="RHEA-COMP:9746"/>
        <dbReference type="ChEBI" id="CHEBI:15361"/>
        <dbReference type="ChEBI" id="CHEBI:29979"/>
        <dbReference type="ChEBI" id="CHEBI:58702"/>
        <dbReference type="ChEBI" id="CHEBI:64837"/>
        <dbReference type="EC" id="2.7.3.9"/>
    </reaction>
</comment>
<keyword evidence="8 17" id="KW-0813">Transport</keyword>
<evidence type="ECO:0000256" key="18">
    <source>
        <dbReference type="PIRSR" id="PIRSR000732-1"/>
    </source>
</evidence>
<evidence type="ECO:0000313" key="25">
    <source>
        <dbReference type="Proteomes" id="UP000886878"/>
    </source>
</evidence>
<evidence type="ECO:0000256" key="16">
    <source>
        <dbReference type="ARBA" id="ARBA00033235"/>
    </source>
</evidence>
<evidence type="ECO:0000256" key="8">
    <source>
        <dbReference type="ARBA" id="ARBA00022448"/>
    </source>
</evidence>
<dbReference type="SUPFAM" id="SSF47831">
    <property type="entry name" value="Enzyme I of the PEP:sugar phosphotransferase system HPr-binding (sub)domain"/>
    <property type="match status" value="1"/>
</dbReference>
<dbReference type="InterPro" id="IPR008279">
    <property type="entry name" value="PEP-util_enz_mobile_dom"/>
</dbReference>
<dbReference type="Proteomes" id="UP000886878">
    <property type="component" value="Unassembled WGS sequence"/>
</dbReference>
<feature type="binding site" evidence="19">
    <location>
        <position position="330"/>
    </location>
    <ligand>
        <name>phosphoenolpyruvate</name>
        <dbReference type="ChEBI" id="CHEBI:58702"/>
    </ligand>
</feature>
<dbReference type="EC" id="2.7.3.9" evidence="6 17"/>